<gene>
    <name evidence="8" type="primary">pbuO_1</name>
    <name evidence="8" type="ORF">NCTC10815_00084</name>
</gene>
<organism evidence="8 9">
    <name type="scientific">Listeria grayi</name>
    <name type="common">Listeria murrayi</name>
    <dbReference type="NCBI Taxonomy" id="1641"/>
    <lineage>
        <taxon>Bacteria</taxon>
        <taxon>Bacillati</taxon>
        <taxon>Bacillota</taxon>
        <taxon>Bacilli</taxon>
        <taxon>Bacillales</taxon>
        <taxon>Listeriaceae</taxon>
        <taxon>Listeria</taxon>
    </lineage>
</organism>
<dbReference type="AlphaFoldDB" id="A0A378M8Z9"/>
<feature type="transmembrane region" description="Helical" evidence="7">
    <location>
        <begin position="197"/>
        <end position="222"/>
    </location>
</feature>
<feature type="transmembrane region" description="Helical" evidence="7">
    <location>
        <begin position="50"/>
        <end position="70"/>
    </location>
</feature>
<name>A0A378M8Z9_LISGR</name>
<dbReference type="InterPro" id="IPR045018">
    <property type="entry name" value="Azg-like"/>
</dbReference>
<keyword evidence="6 7" id="KW-0472">Membrane</keyword>
<evidence type="ECO:0000256" key="6">
    <source>
        <dbReference type="ARBA" id="ARBA00023136"/>
    </source>
</evidence>
<feature type="transmembrane region" description="Helical" evidence="7">
    <location>
        <begin position="21"/>
        <end position="44"/>
    </location>
</feature>
<keyword evidence="5 7" id="KW-1133">Transmembrane helix</keyword>
<sequence length="453" mass="48539">MKKFVERKFALDQRGSSVKTEVLAGIIGFFTVFYIIVVNSSILAEAGVPAQGAALATIFITVFGCLVMGFYANVPLILMPGMGINALFAYTLVGNMGLSWQEALASCAISGLLFMILCFTPFATKLNQAIPLILKQGITVGLGLFLVLLGLEKGAVIMRGEHAVLQLGSMHDPYVISTLITLLLTMILVIRKVPGAFLWSLLAGSLIGYAFGIRSTSAVSGISLKPISTVFGHLDFSHIGNVSFWSAVFTMTMVIVFETVGLTNGQTRQLKQEQALPRVLRASSITVFFSGIFGTSPTVSALESGSMFASGAKTGLATIVTAICFLGSLFFMPFLGFIPSSAIAPILIVIGISMVQELKEMDFSDSAGTFAAFLIVVIIPFSYSIVDGIAIGFIAYPLLRIFTKKAEALSPIMYIIAALFYCNLSYNKKSGIKGPDRFCAACTEDLFFFIKNG</sequence>
<comment type="subcellular location">
    <subcellularLocation>
        <location evidence="1">Membrane</location>
        <topology evidence="1">Multi-pass membrane protein</topology>
    </subcellularLocation>
</comment>
<evidence type="ECO:0000256" key="1">
    <source>
        <dbReference type="ARBA" id="ARBA00004141"/>
    </source>
</evidence>
<reference evidence="8 9" key="1">
    <citation type="submission" date="2018-06" db="EMBL/GenBank/DDBJ databases">
        <authorList>
            <consortium name="Pathogen Informatics"/>
            <person name="Doyle S."/>
        </authorList>
    </citation>
    <scope>NUCLEOTIDE SEQUENCE [LARGE SCALE GENOMIC DNA]</scope>
    <source>
        <strain evidence="9">NCTC 10815</strain>
    </source>
</reference>
<evidence type="ECO:0000256" key="4">
    <source>
        <dbReference type="ARBA" id="ARBA00022692"/>
    </source>
</evidence>
<comment type="similarity">
    <text evidence="2">Belongs to the nucleobase:cation symporter-2 (NCS2) (TC 2.A.40) family. Azg-like subfamily.</text>
</comment>
<proteinExistence type="inferred from homology"/>
<evidence type="ECO:0000256" key="3">
    <source>
        <dbReference type="ARBA" id="ARBA00022448"/>
    </source>
</evidence>
<feature type="transmembrane region" description="Helical" evidence="7">
    <location>
        <begin position="275"/>
        <end position="294"/>
    </location>
</feature>
<evidence type="ECO:0000256" key="5">
    <source>
        <dbReference type="ARBA" id="ARBA00022989"/>
    </source>
</evidence>
<dbReference type="GO" id="GO:0005345">
    <property type="term" value="F:purine nucleobase transmembrane transporter activity"/>
    <property type="evidence" value="ECO:0007669"/>
    <property type="project" value="TreeGrafter"/>
</dbReference>
<feature type="transmembrane region" description="Helical" evidence="7">
    <location>
        <begin position="242"/>
        <end position="263"/>
    </location>
</feature>
<keyword evidence="4 7" id="KW-0812">Transmembrane</keyword>
<dbReference type="EMBL" id="UGPG01000001">
    <property type="protein sequence ID" value="STY42837.1"/>
    <property type="molecule type" value="Genomic_DNA"/>
</dbReference>
<feature type="transmembrane region" description="Helical" evidence="7">
    <location>
        <begin position="370"/>
        <end position="396"/>
    </location>
</feature>
<accession>A0A378M8Z9</accession>
<evidence type="ECO:0000313" key="8">
    <source>
        <dbReference type="EMBL" id="STY42837.1"/>
    </source>
</evidence>
<dbReference type="InterPro" id="IPR006043">
    <property type="entry name" value="NCS2"/>
</dbReference>
<feature type="transmembrane region" description="Helical" evidence="7">
    <location>
        <begin position="171"/>
        <end position="190"/>
    </location>
</feature>
<dbReference type="Proteomes" id="UP000254879">
    <property type="component" value="Unassembled WGS sequence"/>
</dbReference>
<dbReference type="PANTHER" id="PTHR43337:SF2">
    <property type="entry name" value="XANTHINE_URACIL PERMEASE"/>
    <property type="match status" value="1"/>
</dbReference>
<feature type="transmembrane region" description="Helical" evidence="7">
    <location>
        <begin position="408"/>
        <end position="426"/>
    </location>
</feature>
<dbReference type="Pfam" id="PF00860">
    <property type="entry name" value="Xan_ur_permease"/>
    <property type="match status" value="1"/>
</dbReference>
<feature type="transmembrane region" description="Helical" evidence="7">
    <location>
        <begin position="132"/>
        <end position="151"/>
    </location>
</feature>
<protein>
    <submittedName>
        <fullName evidence="8">Guanine/hypoxanthine permease PbuO</fullName>
    </submittedName>
</protein>
<feature type="transmembrane region" description="Helical" evidence="7">
    <location>
        <begin position="77"/>
        <end position="97"/>
    </location>
</feature>
<evidence type="ECO:0000313" key="9">
    <source>
        <dbReference type="Proteomes" id="UP000254879"/>
    </source>
</evidence>
<dbReference type="PANTHER" id="PTHR43337">
    <property type="entry name" value="XANTHINE/URACIL PERMEASE C887.17-RELATED"/>
    <property type="match status" value="1"/>
</dbReference>
<dbReference type="GO" id="GO:0005886">
    <property type="term" value="C:plasma membrane"/>
    <property type="evidence" value="ECO:0007669"/>
    <property type="project" value="TreeGrafter"/>
</dbReference>
<evidence type="ECO:0000256" key="7">
    <source>
        <dbReference type="SAM" id="Phobius"/>
    </source>
</evidence>
<evidence type="ECO:0000256" key="2">
    <source>
        <dbReference type="ARBA" id="ARBA00005697"/>
    </source>
</evidence>
<feature type="transmembrane region" description="Helical" evidence="7">
    <location>
        <begin position="314"/>
        <end position="335"/>
    </location>
</feature>
<keyword evidence="3" id="KW-0813">Transport</keyword>
<feature type="transmembrane region" description="Helical" evidence="7">
    <location>
        <begin position="103"/>
        <end position="120"/>
    </location>
</feature>